<reference evidence="1 2" key="1">
    <citation type="journal article" date="2016" name="Sci. Rep.">
        <title>Penicillium arizonense, a new, genome sequenced fungal species, reveals a high chemical diversity in secreted metabolites.</title>
        <authorList>
            <person name="Grijseels S."/>
            <person name="Nielsen J.C."/>
            <person name="Randelovic M."/>
            <person name="Nielsen J."/>
            <person name="Nielsen K.F."/>
            <person name="Workman M."/>
            <person name="Frisvad J.C."/>
        </authorList>
    </citation>
    <scope>NUCLEOTIDE SEQUENCE [LARGE SCALE GENOMIC DNA]</scope>
    <source>
        <strain evidence="1 2">CBS 141311</strain>
    </source>
</reference>
<gene>
    <name evidence="1" type="ORF">PENARI_c003G03185</name>
</gene>
<keyword evidence="2" id="KW-1185">Reference proteome</keyword>
<evidence type="ECO:0000313" key="1">
    <source>
        <dbReference type="EMBL" id="OGE56529.1"/>
    </source>
</evidence>
<dbReference type="GeneID" id="34572948"/>
<comment type="caution">
    <text evidence="1">The sequence shown here is derived from an EMBL/GenBank/DDBJ whole genome shotgun (WGS) entry which is preliminary data.</text>
</comment>
<accession>A0A1F5LUC5</accession>
<dbReference type="AlphaFoldDB" id="A0A1F5LUC5"/>
<evidence type="ECO:0000313" key="2">
    <source>
        <dbReference type="Proteomes" id="UP000177622"/>
    </source>
</evidence>
<organism evidence="1 2">
    <name type="scientific">Penicillium arizonense</name>
    <dbReference type="NCBI Taxonomy" id="1835702"/>
    <lineage>
        <taxon>Eukaryota</taxon>
        <taxon>Fungi</taxon>
        <taxon>Dikarya</taxon>
        <taxon>Ascomycota</taxon>
        <taxon>Pezizomycotina</taxon>
        <taxon>Eurotiomycetes</taxon>
        <taxon>Eurotiomycetidae</taxon>
        <taxon>Eurotiales</taxon>
        <taxon>Aspergillaceae</taxon>
        <taxon>Penicillium</taxon>
    </lineage>
</organism>
<protein>
    <submittedName>
        <fullName evidence="1">Uncharacterized protein</fullName>
    </submittedName>
</protein>
<proteinExistence type="predicted"/>
<dbReference type="EMBL" id="LXJU01000003">
    <property type="protein sequence ID" value="OGE56529.1"/>
    <property type="molecule type" value="Genomic_DNA"/>
</dbReference>
<dbReference type="RefSeq" id="XP_022491957.1">
    <property type="nucleotide sequence ID" value="XM_022628214.1"/>
</dbReference>
<sequence>MAKKRFSLQKVKVEVLALLKKPACPLDPLAQPLP</sequence>
<name>A0A1F5LUC5_PENAI</name>
<dbReference type="Proteomes" id="UP000177622">
    <property type="component" value="Unassembled WGS sequence"/>
</dbReference>